<keyword evidence="2" id="KW-1185">Reference proteome</keyword>
<dbReference type="VEuPathDB" id="MicrosporidiaDB:NBO_602g0001"/>
<reference evidence="1 2" key="1">
    <citation type="journal article" date="2013" name="BMC Genomics">
        <title>Comparative genomics of parasitic silkworm microsporidia reveal an association between genome expansion and host adaptation.</title>
        <authorList>
            <person name="Pan G."/>
            <person name="Xu J."/>
            <person name="Li T."/>
            <person name="Xia Q."/>
            <person name="Liu S.L."/>
            <person name="Zhang G."/>
            <person name="Li S."/>
            <person name="Li C."/>
            <person name="Liu H."/>
            <person name="Yang L."/>
            <person name="Liu T."/>
            <person name="Zhang X."/>
            <person name="Wu Z."/>
            <person name="Fan W."/>
            <person name="Dang X."/>
            <person name="Xiang H."/>
            <person name="Tao M."/>
            <person name="Li Y."/>
            <person name="Hu J."/>
            <person name="Li Z."/>
            <person name="Lin L."/>
            <person name="Luo J."/>
            <person name="Geng L."/>
            <person name="Wang L."/>
            <person name="Long M."/>
            <person name="Wan Y."/>
            <person name="He N."/>
            <person name="Zhang Z."/>
            <person name="Lu C."/>
            <person name="Keeling P.J."/>
            <person name="Wang J."/>
            <person name="Xiang Z."/>
            <person name="Zhou Z."/>
        </authorList>
    </citation>
    <scope>NUCLEOTIDE SEQUENCE [LARGE SCALE GENOMIC DNA]</scope>
    <source>
        <strain evidence="2">CQ1 / CVCC 102059</strain>
    </source>
</reference>
<gene>
    <name evidence="1" type="ORF">NBO_602g0001</name>
</gene>
<proteinExistence type="predicted"/>
<evidence type="ECO:0000313" key="1">
    <source>
        <dbReference type="EMBL" id="EOB11987.1"/>
    </source>
</evidence>
<dbReference type="Proteomes" id="UP000016927">
    <property type="component" value="Unassembled WGS sequence"/>
</dbReference>
<dbReference type="HOGENOM" id="CLU_1586970_0_0_1"/>
<protein>
    <submittedName>
        <fullName evidence="1">Uncharacterized protein</fullName>
    </submittedName>
</protein>
<evidence type="ECO:0000313" key="2">
    <source>
        <dbReference type="Proteomes" id="UP000016927"/>
    </source>
</evidence>
<dbReference type="EMBL" id="KB909509">
    <property type="protein sequence ID" value="EOB11987.1"/>
    <property type="molecule type" value="Genomic_DNA"/>
</dbReference>
<sequence>MLNEKRFNEILEETLIYLMYRKLITDKYKFTKTYKCLVPLLSTLFELLIFKIDFNIYLLEENVFFINTDLNNTDLTSIFNEKINLVDIIKDLKPIYFRNSKDDIYTVSFYSINKSNAGKFNELPYIAKPANFSPTIIIPEKVLDDIYDKVIVRWIERLDKWLFESFKI</sequence>
<organism evidence="1 2">
    <name type="scientific">Nosema bombycis (strain CQ1 / CVCC 102059)</name>
    <name type="common">Microsporidian parasite</name>
    <name type="synonym">Pebrine of silkworm</name>
    <dbReference type="NCBI Taxonomy" id="578461"/>
    <lineage>
        <taxon>Eukaryota</taxon>
        <taxon>Fungi</taxon>
        <taxon>Fungi incertae sedis</taxon>
        <taxon>Microsporidia</taxon>
        <taxon>Nosematidae</taxon>
        <taxon>Nosema</taxon>
    </lineage>
</organism>
<dbReference type="AlphaFoldDB" id="R0KP80"/>
<name>R0KP80_NOSB1</name>
<accession>R0KP80</accession>